<accession>A0A1F8G9T7</accession>
<reference evidence="1 2" key="1">
    <citation type="journal article" date="2016" name="Nat. Commun.">
        <title>Thousands of microbial genomes shed light on interconnected biogeochemical processes in an aquifer system.</title>
        <authorList>
            <person name="Anantharaman K."/>
            <person name="Brown C.T."/>
            <person name="Hug L.A."/>
            <person name="Sharon I."/>
            <person name="Castelle C.J."/>
            <person name="Probst A.J."/>
            <person name="Thomas B.C."/>
            <person name="Singh A."/>
            <person name="Wilkins M.J."/>
            <person name="Karaoz U."/>
            <person name="Brodie E.L."/>
            <person name="Williams K.H."/>
            <person name="Hubbard S.S."/>
            <person name="Banfield J.F."/>
        </authorList>
    </citation>
    <scope>NUCLEOTIDE SEQUENCE [LARGE SCALE GENOMIC DNA]</scope>
</reference>
<dbReference type="Gene3D" id="1.10.150.240">
    <property type="entry name" value="Putative phosphatase, domain 2"/>
    <property type="match status" value="1"/>
</dbReference>
<dbReference type="InterPro" id="IPR041492">
    <property type="entry name" value="HAD_2"/>
</dbReference>
<dbReference type="SFLD" id="SFLDG01129">
    <property type="entry name" value="C1.5:_HAD__Beta-PGM__Phosphata"/>
    <property type="match status" value="1"/>
</dbReference>
<dbReference type="InterPro" id="IPR023198">
    <property type="entry name" value="PGP-like_dom2"/>
</dbReference>
<dbReference type="InterPro" id="IPR050155">
    <property type="entry name" value="HAD-like_hydrolase_sf"/>
</dbReference>
<evidence type="ECO:0000313" key="1">
    <source>
        <dbReference type="EMBL" id="OGN22127.1"/>
    </source>
</evidence>
<protein>
    <recommendedName>
        <fullName evidence="3">Phosphoglycolate phosphatase</fullName>
    </recommendedName>
</protein>
<dbReference type="GO" id="GO:0008967">
    <property type="term" value="F:phosphoglycolate phosphatase activity"/>
    <property type="evidence" value="ECO:0007669"/>
    <property type="project" value="TreeGrafter"/>
</dbReference>
<dbReference type="SUPFAM" id="SSF56784">
    <property type="entry name" value="HAD-like"/>
    <property type="match status" value="1"/>
</dbReference>
<evidence type="ECO:0000313" key="2">
    <source>
        <dbReference type="Proteomes" id="UP000178227"/>
    </source>
</evidence>
<dbReference type="InterPro" id="IPR023214">
    <property type="entry name" value="HAD_sf"/>
</dbReference>
<dbReference type="GO" id="GO:0006281">
    <property type="term" value="P:DNA repair"/>
    <property type="evidence" value="ECO:0007669"/>
    <property type="project" value="TreeGrafter"/>
</dbReference>
<evidence type="ECO:0008006" key="3">
    <source>
        <dbReference type="Google" id="ProtNLM"/>
    </source>
</evidence>
<organism evidence="1 2">
    <name type="scientific">Candidatus Yanofskybacteria bacterium RIFCSPLOWO2_01_FULL_42_49</name>
    <dbReference type="NCBI Taxonomy" id="1802694"/>
    <lineage>
        <taxon>Bacteria</taxon>
        <taxon>Candidatus Yanofskyibacteriota</taxon>
    </lineage>
</organism>
<dbReference type="GO" id="GO:0005829">
    <property type="term" value="C:cytosol"/>
    <property type="evidence" value="ECO:0007669"/>
    <property type="project" value="TreeGrafter"/>
</dbReference>
<dbReference type="InterPro" id="IPR036412">
    <property type="entry name" value="HAD-like_sf"/>
</dbReference>
<name>A0A1F8G9T7_9BACT</name>
<dbReference type="Proteomes" id="UP000178227">
    <property type="component" value="Unassembled WGS sequence"/>
</dbReference>
<comment type="caution">
    <text evidence="1">The sequence shown here is derived from an EMBL/GenBank/DDBJ whole genome shotgun (WGS) entry which is preliminary data.</text>
</comment>
<proteinExistence type="predicted"/>
<dbReference type="Pfam" id="PF13419">
    <property type="entry name" value="HAD_2"/>
    <property type="match status" value="1"/>
</dbReference>
<dbReference type="Gene3D" id="3.40.50.1000">
    <property type="entry name" value="HAD superfamily/HAD-like"/>
    <property type="match status" value="1"/>
</dbReference>
<dbReference type="EMBL" id="MGKI01000014">
    <property type="protein sequence ID" value="OGN22127.1"/>
    <property type="molecule type" value="Genomic_DNA"/>
</dbReference>
<dbReference type="PANTHER" id="PTHR43434">
    <property type="entry name" value="PHOSPHOGLYCOLATE PHOSPHATASE"/>
    <property type="match status" value="1"/>
</dbReference>
<dbReference type="PANTHER" id="PTHR43434:SF13">
    <property type="entry name" value="PHOSPHOGLYCOLATE PHOSPHATASE"/>
    <property type="match status" value="1"/>
</dbReference>
<dbReference type="AlphaFoldDB" id="A0A1F8G9T7"/>
<dbReference type="SFLD" id="SFLDS00003">
    <property type="entry name" value="Haloacid_Dehalogenase"/>
    <property type="match status" value="1"/>
</dbReference>
<gene>
    <name evidence="1" type="ORF">A2918_03135</name>
</gene>
<dbReference type="STRING" id="1802694.A2918_03135"/>
<sequence length="218" mass="25006">MIPKAKDLIIFDFDGVLADSFDYFYALNRDGMKHVGLSFTKEDYRNLFIDNVHRGFKDFINNNQKYLAYSEFRKANYDRRYYDKERGVKLFPKVPIFLKKISKAYLLAVASSGQQKNIRNLLNKAGVESLFDLILADSNYSKKETIKKILNKHRVNSEQTFFVTDTVGDVKAAKKCGLKTIAITWGFHDKKTLMTAGPDYIVADFKALGSILKSSRPN</sequence>